<evidence type="ECO:0000256" key="8">
    <source>
        <dbReference type="SAM" id="Phobius"/>
    </source>
</evidence>
<evidence type="ECO:0008006" key="12">
    <source>
        <dbReference type="Google" id="ProtNLM"/>
    </source>
</evidence>
<evidence type="ECO:0000256" key="6">
    <source>
        <dbReference type="ARBA" id="ARBA00023136"/>
    </source>
</evidence>
<dbReference type="Proteomes" id="UP001153712">
    <property type="component" value="Chromosome 9"/>
</dbReference>
<gene>
    <name evidence="10" type="ORF">PHYEVI_LOCUS11779</name>
</gene>
<dbReference type="AlphaFoldDB" id="A0A9N9XV51"/>
<feature type="signal peptide" evidence="9">
    <location>
        <begin position="1"/>
        <end position="22"/>
    </location>
</feature>
<keyword evidence="3 8" id="KW-0812">Transmembrane</keyword>
<organism evidence="10 11">
    <name type="scientific">Phyllotreta striolata</name>
    <name type="common">Striped flea beetle</name>
    <name type="synonym">Crioceris striolata</name>
    <dbReference type="NCBI Taxonomy" id="444603"/>
    <lineage>
        <taxon>Eukaryota</taxon>
        <taxon>Metazoa</taxon>
        <taxon>Ecdysozoa</taxon>
        <taxon>Arthropoda</taxon>
        <taxon>Hexapoda</taxon>
        <taxon>Insecta</taxon>
        <taxon>Pterygota</taxon>
        <taxon>Neoptera</taxon>
        <taxon>Endopterygota</taxon>
        <taxon>Coleoptera</taxon>
        <taxon>Polyphaga</taxon>
        <taxon>Cucujiformia</taxon>
        <taxon>Chrysomeloidea</taxon>
        <taxon>Chrysomelidae</taxon>
        <taxon>Galerucinae</taxon>
        <taxon>Alticini</taxon>
        <taxon>Phyllotreta</taxon>
    </lineage>
</organism>
<name>A0A9N9XV51_PHYSR</name>
<protein>
    <recommendedName>
        <fullName evidence="12">Protein sleepless</fullName>
    </recommendedName>
</protein>
<feature type="chain" id="PRO_5040184520" description="Protein sleepless" evidence="9">
    <location>
        <begin position="23"/>
        <end position="145"/>
    </location>
</feature>
<keyword evidence="5 8" id="KW-1133">Transmembrane helix</keyword>
<keyword evidence="4 9" id="KW-0732">Signal</keyword>
<sequence length="145" mass="15856">MIAPKIIIALLAFCAIINSGKALRCYECIASVFPGDNSPCLNGEEIHLRRVRCIGPSVCAFYRYESTVPGTPPVTHATRGCQSLRYGGTCEDIFNELRARGEVLPGQHTCATCNSDLCNMAVSRTASSVLYFICVVGFLLVYRLR</sequence>
<evidence type="ECO:0000256" key="5">
    <source>
        <dbReference type="ARBA" id="ARBA00022989"/>
    </source>
</evidence>
<keyword evidence="6 8" id="KW-0472">Membrane</keyword>
<evidence type="ECO:0000256" key="3">
    <source>
        <dbReference type="ARBA" id="ARBA00022692"/>
    </source>
</evidence>
<reference evidence="10" key="1">
    <citation type="submission" date="2022-01" db="EMBL/GenBank/DDBJ databases">
        <authorList>
            <person name="King R."/>
        </authorList>
    </citation>
    <scope>NUCLEOTIDE SEQUENCE</scope>
</reference>
<accession>A0A9N9XV51</accession>
<evidence type="ECO:0000256" key="4">
    <source>
        <dbReference type="ARBA" id="ARBA00022729"/>
    </source>
</evidence>
<dbReference type="PANTHER" id="PTHR33562:SF29">
    <property type="entry name" value="PROTEIN SLEEPLESS"/>
    <property type="match status" value="1"/>
</dbReference>
<dbReference type="PANTHER" id="PTHR33562">
    <property type="entry name" value="ATILLA, ISOFORM B-RELATED-RELATED"/>
    <property type="match status" value="1"/>
</dbReference>
<evidence type="ECO:0000256" key="9">
    <source>
        <dbReference type="SAM" id="SignalP"/>
    </source>
</evidence>
<evidence type="ECO:0000313" key="10">
    <source>
        <dbReference type="EMBL" id="CAG9865549.1"/>
    </source>
</evidence>
<keyword evidence="11" id="KW-1185">Reference proteome</keyword>
<evidence type="ECO:0000256" key="1">
    <source>
        <dbReference type="ARBA" id="ARBA00004589"/>
    </source>
</evidence>
<evidence type="ECO:0000256" key="7">
    <source>
        <dbReference type="ARBA" id="ARBA00023288"/>
    </source>
</evidence>
<dbReference type="GO" id="GO:0098552">
    <property type="term" value="C:side of membrane"/>
    <property type="evidence" value="ECO:0007669"/>
    <property type="project" value="UniProtKB-KW"/>
</dbReference>
<keyword evidence="7" id="KW-0449">Lipoprotein</keyword>
<feature type="transmembrane region" description="Helical" evidence="8">
    <location>
        <begin position="121"/>
        <end position="142"/>
    </location>
</feature>
<keyword evidence="2" id="KW-0336">GPI-anchor</keyword>
<dbReference type="OrthoDB" id="6692451at2759"/>
<keyword evidence="2" id="KW-0325">Glycoprotein</keyword>
<dbReference type="InterPro" id="IPR050975">
    <property type="entry name" value="Sleep_regulator"/>
</dbReference>
<evidence type="ECO:0000313" key="11">
    <source>
        <dbReference type="Proteomes" id="UP001153712"/>
    </source>
</evidence>
<evidence type="ECO:0000256" key="2">
    <source>
        <dbReference type="ARBA" id="ARBA00022622"/>
    </source>
</evidence>
<comment type="subcellular location">
    <subcellularLocation>
        <location evidence="1">Membrane</location>
        <topology evidence="1">Lipid-anchor</topology>
        <topology evidence="1">GPI-anchor</topology>
    </subcellularLocation>
</comment>
<dbReference type="EMBL" id="OU900102">
    <property type="protein sequence ID" value="CAG9865549.1"/>
    <property type="molecule type" value="Genomic_DNA"/>
</dbReference>
<proteinExistence type="predicted"/>